<evidence type="ECO:0000313" key="4">
    <source>
        <dbReference type="Proteomes" id="UP000001514"/>
    </source>
</evidence>
<organism evidence="4">
    <name type="scientific">Selaginella moellendorffii</name>
    <name type="common">Spikemoss</name>
    <dbReference type="NCBI Taxonomy" id="88036"/>
    <lineage>
        <taxon>Eukaryota</taxon>
        <taxon>Viridiplantae</taxon>
        <taxon>Streptophyta</taxon>
        <taxon>Embryophyta</taxon>
        <taxon>Tracheophyta</taxon>
        <taxon>Lycopodiopsida</taxon>
        <taxon>Selaginellales</taxon>
        <taxon>Selaginellaceae</taxon>
        <taxon>Selaginella</taxon>
    </lineage>
</organism>
<feature type="compositionally biased region" description="Acidic residues" evidence="1">
    <location>
        <begin position="289"/>
        <end position="302"/>
    </location>
</feature>
<proteinExistence type="predicted"/>
<dbReference type="CDD" id="cd12203">
    <property type="entry name" value="GT1"/>
    <property type="match status" value="1"/>
</dbReference>
<feature type="domain" description="Myb-like" evidence="2">
    <location>
        <begin position="154"/>
        <end position="226"/>
    </location>
</feature>
<feature type="compositionally biased region" description="Acidic residues" evidence="1">
    <location>
        <begin position="125"/>
        <end position="145"/>
    </location>
</feature>
<dbReference type="Proteomes" id="UP000001514">
    <property type="component" value="Unassembled WGS sequence"/>
</dbReference>
<reference evidence="3 4" key="1">
    <citation type="journal article" date="2011" name="Science">
        <title>The Selaginella genome identifies genetic changes associated with the evolution of vascular plants.</title>
        <authorList>
            <person name="Banks J.A."/>
            <person name="Nishiyama T."/>
            <person name="Hasebe M."/>
            <person name="Bowman J.L."/>
            <person name="Gribskov M."/>
            <person name="dePamphilis C."/>
            <person name="Albert V.A."/>
            <person name="Aono N."/>
            <person name="Aoyama T."/>
            <person name="Ambrose B.A."/>
            <person name="Ashton N.W."/>
            <person name="Axtell M.J."/>
            <person name="Barker E."/>
            <person name="Barker M.S."/>
            <person name="Bennetzen J.L."/>
            <person name="Bonawitz N.D."/>
            <person name="Chapple C."/>
            <person name="Cheng C."/>
            <person name="Correa L.G."/>
            <person name="Dacre M."/>
            <person name="DeBarry J."/>
            <person name="Dreyer I."/>
            <person name="Elias M."/>
            <person name="Engstrom E.M."/>
            <person name="Estelle M."/>
            <person name="Feng L."/>
            <person name="Finet C."/>
            <person name="Floyd S.K."/>
            <person name="Frommer W.B."/>
            <person name="Fujita T."/>
            <person name="Gramzow L."/>
            <person name="Gutensohn M."/>
            <person name="Harholt J."/>
            <person name="Hattori M."/>
            <person name="Heyl A."/>
            <person name="Hirai T."/>
            <person name="Hiwatashi Y."/>
            <person name="Ishikawa M."/>
            <person name="Iwata M."/>
            <person name="Karol K.G."/>
            <person name="Koehler B."/>
            <person name="Kolukisaoglu U."/>
            <person name="Kubo M."/>
            <person name="Kurata T."/>
            <person name="Lalonde S."/>
            <person name="Li K."/>
            <person name="Li Y."/>
            <person name="Litt A."/>
            <person name="Lyons E."/>
            <person name="Manning G."/>
            <person name="Maruyama T."/>
            <person name="Michael T.P."/>
            <person name="Mikami K."/>
            <person name="Miyazaki S."/>
            <person name="Morinaga S."/>
            <person name="Murata T."/>
            <person name="Mueller-Roeber B."/>
            <person name="Nelson D.R."/>
            <person name="Obara M."/>
            <person name="Oguri Y."/>
            <person name="Olmstead R.G."/>
            <person name="Onodera N."/>
            <person name="Petersen B.L."/>
            <person name="Pils B."/>
            <person name="Prigge M."/>
            <person name="Rensing S.A."/>
            <person name="Riano-Pachon D.M."/>
            <person name="Roberts A.W."/>
            <person name="Sato Y."/>
            <person name="Scheller H.V."/>
            <person name="Schulz B."/>
            <person name="Schulz C."/>
            <person name="Shakirov E.V."/>
            <person name="Shibagaki N."/>
            <person name="Shinohara N."/>
            <person name="Shippen D.E."/>
            <person name="Soerensen I."/>
            <person name="Sotooka R."/>
            <person name="Sugimoto N."/>
            <person name="Sugita M."/>
            <person name="Sumikawa N."/>
            <person name="Tanurdzic M."/>
            <person name="Theissen G."/>
            <person name="Ulvskov P."/>
            <person name="Wakazuki S."/>
            <person name="Weng J.K."/>
            <person name="Willats W.W."/>
            <person name="Wipf D."/>
            <person name="Wolf P.G."/>
            <person name="Yang L."/>
            <person name="Zimmer A.D."/>
            <person name="Zhu Q."/>
            <person name="Mitros T."/>
            <person name="Hellsten U."/>
            <person name="Loque D."/>
            <person name="Otillar R."/>
            <person name="Salamov A."/>
            <person name="Schmutz J."/>
            <person name="Shapiro H."/>
            <person name="Lindquist E."/>
            <person name="Lucas S."/>
            <person name="Rokhsar D."/>
            <person name="Grigoriev I.V."/>
        </authorList>
    </citation>
    <scope>NUCLEOTIDE SEQUENCE [LARGE SCALE GENOMIC DNA]</scope>
</reference>
<feature type="compositionally biased region" description="Low complexity" evidence="1">
    <location>
        <begin position="34"/>
        <end position="43"/>
    </location>
</feature>
<feature type="region of interest" description="Disordered" evidence="1">
    <location>
        <begin position="284"/>
        <end position="328"/>
    </location>
</feature>
<feature type="region of interest" description="Disordered" evidence="1">
    <location>
        <begin position="12"/>
        <end position="56"/>
    </location>
</feature>
<dbReference type="Gramene" id="EFJ06571">
    <property type="protein sequence ID" value="EFJ06571"/>
    <property type="gene ID" value="SELMODRAFT_448754"/>
</dbReference>
<dbReference type="EMBL" id="GL377699">
    <property type="protein sequence ID" value="EFJ06571.1"/>
    <property type="molecule type" value="Genomic_DNA"/>
</dbReference>
<dbReference type="OMA" id="CTTERRE"/>
<dbReference type="InterPro" id="IPR044822">
    <property type="entry name" value="Myb_DNA-bind_4"/>
</dbReference>
<sequence length="398" mass="43065">MVRVWGSGIQRGGAARGVRSNRGGGAFGAGGRAPGPAVARGGRLPQGRGHGDADLSNFGLNQGGVGAGAQGAIARGVGARGAVAQGVGASPPTASRTQLFSEFSSTTTNEFWFHNLEEQDVAVEQEVEEDDRGDEEEGDDDEEGEAGVHVVKKVRKKRRKNWGDDETASLIDFKREDHLGKIGAMRGSEEMTLTATNRWKRIAKKMQAAGMQRDWKVCQTRWNNLCNNYKCVYNFQRKTGNPDYFNEDAKRLMLVKLNLKVFPVEYFNIMDEFLAKQASTSPTFLADSDAPEEEAYEEDPADGVDPPGDATQVPGSSGKRKNPKKAEKRMTTLLAEGNALAAARNEQNLAWQKESIVCMKENSLAEKEKAATATVLAGAISNLASSIFNFLNGATSRS</sequence>
<dbReference type="AlphaFoldDB" id="D8T9Y2"/>
<evidence type="ECO:0000313" key="3">
    <source>
        <dbReference type="EMBL" id="EFJ06571.1"/>
    </source>
</evidence>
<dbReference type="PANTHER" id="PTHR33492:SF19">
    <property type="entry name" value="MYB-LIKE DOMAIN-CONTAINING PROTEIN"/>
    <property type="match status" value="1"/>
</dbReference>
<dbReference type="Gene3D" id="1.10.10.60">
    <property type="entry name" value="Homeodomain-like"/>
    <property type="match status" value="1"/>
</dbReference>
<evidence type="ECO:0000256" key="1">
    <source>
        <dbReference type="SAM" id="MobiDB-lite"/>
    </source>
</evidence>
<protein>
    <recommendedName>
        <fullName evidence="2">Myb-like domain-containing protein</fullName>
    </recommendedName>
</protein>
<dbReference type="PANTHER" id="PTHR33492">
    <property type="entry name" value="OSJNBA0043A12.37 PROTEIN-RELATED"/>
    <property type="match status" value="1"/>
</dbReference>
<dbReference type="InterPro" id="IPR001005">
    <property type="entry name" value="SANT/Myb"/>
</dbReference>
<name>D8T9Y2_SELML</name>
<keyword evidence="4" id="KW-1185">Reference proteome</keyword>
<dbReference type="Pfam" id="PF13837">
    <property type="entry name" value="Myb_DNA-bind_4"/>
    <property type="match status" value="1"/>
</dbReference>
<dbReference type="InParanoid" id="D8T9Y2"/>
<accession>D8T9Y2</accession>
<gene>
    <name evidence="3" type="ORF">SELMODRAFT_448754</name>
</gene>
<dbReference type="KEGG" id="smo:SELMODRAFT_448754"/>
<dbReference type="PROSITE" id="PS50090">
    <property type="entry name" value="MYB_LIKE"/>
    <property type="match status" value="1"/>
</dbReference>
<dbReference type="HOGENOM" id="CLU_693359_0_0_1"/>
<feature type="region of interest" description="Disordered" evidence="1">
    <location>
        <begin position="125"/>
        <end position="150"/>
    </location>
</feature>
<evidence type="ECO:0000259" key="2">
    <source>
        <dbReference type="PROSITE" id="PS50090"/>
    </source>
</evidence>
<feature type="compositionally biased region" description="Gly residues" evidence="1">
    <location>
        <begin position="22"/>
        <end position="33"/>
    </location>
</feature>